<name>A0A1J0GW34_9CAUD</name>
<dbReference type="KEGG" id="vg:55601541"/>
<dbReference type="RefSeq" id="YP_009831852.1">
    <property type="nucleotide sequence ID" value="NC_048650.1"/>
</dbReference>
<dbReference type="GeneID" id="55601541"/>
<evidence type="ECO:0000313" key="2">
    <source>
        <dbReference type="Proteomes" id="UP000224898"/>
    </source>
</evidence>
<evidence type="ECO:0000313" key="1">
    <source>
        <dbReference type="EMBL" id="APC46389.1"/>
    </source>
</evidence>
<organism evidence="1 2">
    <name type="scientific">Streptomyces phage BRock</name>
    <dbReference type="NCBI Taxonomy" id="1913591"/>
    <lineage>
        <taxon>Viruses</taxon>
        <taxon>Duplodnaviria</taxon>
        <taxon>Heunggongvirae</taxon>
        <taxon>Uroviricota</taxon>
        <taxon>Caudoviricetes</taxon>
        <taxon>Borockvirus</taxon>
        <taxon>Borockvirus brock</taxon>
    </lineage>
</organism>
<dbReference type="EMBL" id="KX925554">
    <property type="protein sequence ID" value="APC46389.1"/>
    <property type="molecule type" value="Genomic_DNA"/>
</dbReference>
<accession>A0A1J0GW34</accession>
<proteinExistence type="predicted"/>
<keyword evidence="2" id="KW-1185">Reference proteome</keyword>
<protein>
    <submittedName>
        <fullName evidence="1">Uncharacterized protein</fullName>
    </submittedName>
</protein>
<sequence>MAAVYPTAVKSFSQRQNYTMIVDAGDVNQAYDEVTALQRTLGAMPQTDSIDGQTKSWPTVKDRITAVRRGVSTPMVRVTATDFKVPFGKITRPNFTSKQVDTHGAWTSGNTITCPRTGWYTITAYARWHKDDALTISAIPAFDRSGKVEVGFAPPNTIGLSSGQGTYYPNGWREFNRDNCSAFMYWTKGTGMQLQILQKVQTKGTFWATAWLTAVYHRDPPTANNL</sequence>
<dbReference type="Proteomes" id="UP000224898">
    <property type="component" value="Segment"/>
</dbReference>
<reference evidence="1 2" key="1">
    <citation type="submission" date="2016-09" db="EMBL/GenBank/DDBJ databases">
        <title>Complete Genome Sequence of Streptomyces 5a phage BRock.</title>
        <authorList>
            <person name="Crossman A."/>
            <person name="Baron S."/>
            <person name="Jamdagni P."/>
            <person name="Khatri P."/>
            <person name="Sharma D."/>
            <person name="Pandey M."/>
            <person name="Goyal S."/>
            <person name="Kumar S."/>
            <person name="Phogat A."/>
            <person name="Chawla G."/>
            <person name="Pasricha M."/>
            <person name="Gupta K."/>
            <person name="Bazzad D."/>
            <person name="Aggarwal V."/>
            <person name="Poughat A."/>
            <person name="Singh K."/>
            <person name="Rana P."/>
            <person name="Gautam R."/>
            <person name="Sharma V."/>
            <person name="Tyagi D."/>
            <person name="Shahi A."/>
            <person name="Jangra N."/>
            <person name="Malik M."/>
            <person name="Sidhu P.K."/>
            <person name="Malik S."/>
            <person name="Ghalyan Y."/>
            <person name="Sharma S.S."/>
            <person name="Malik A."/>
            <person name="Chuttani R."/>
            <person name="Bamal N."/>
            <person name="Bhadula D."/>
            <person name="Batra A."/>
            <person name="Temple L."/>
            <person name="Nehra K."/>
        </authorList>
    </citation>
    <scope>NUCLEOTIDE SEQUENCE [LARGE SCALE GENOMIC DNA]</scope>
</reference>